<evidence type="ECO:0000313" key="5">
    <source>
        <dbReference type="Proteomes" id="UP000317315"/>
    </source>
</evidence>
<dbReference type="PROSITE" id="PS50887">
    <property type="entry name" value="GGDEF"/>
    <property type="match status" value="1"/>
</dbReference>
<evidence type="ECO:0000259" key="3">
    <source>
        <dbReference type="PROSITE" id="PS50887"/>
    </source>
</evidence>
<dbReference type="AlphaFoldDB" id="A0A521BY82"/>
<dbReference type="InterPro" id="IPR000160">
    <property type="entry name" value="GGDEF_dom"/>
</dbReference>
<dbReference type="PROSITE" id="PS50883">
    <property type="entry name" value="EAL"/>
    <property type="match status" value="1"/>
</dbReference>
<protein>
    <submittedName>
        <fullName evidence="4">Diguanylate cyclase (GGDEF) domain-containing protein</fullName>
    </submittedName>
</protein>
<dbReference type="InterPro" id="IPR043128">
    <property type="entry name" value="Rev_trsase/Diguanyl_cyclase"/>
</dbReference>
<name>A0A521BY82_9BACT</name>
<dbReference type="SUPFAM" id="SSF55073">
    <property type="entry name" value="Nucleotide cyclase"/>
    <property type="match status" value="1"/>
</dbReference>
<proteinExistence type="predicted"/>
<dbReference type="SMART" id="SM00267">
    <property type="entry name" value="GGDEF"/>
    <property type="match status" value="1"/>
</dbReference>
<dbReference type="PANTHER" id="PTHR33121">
    <property type="entry name" value="CYCLIC DI-GMP PHOSPHODIESTERASE PDEF"/>
    <property type="match status" value="1"/>
</dbReference>
<dbReference type="Pfam" id="PF00563">
    <property type="entry name" value="EAL"/>
    <property type="match status" value="1"/>
</dbReference>
<dbReference type="Gene3D" id="3.30.70.270">
    <property type="match status" value="1"/>
</dbReference>
<feature type="transmembrane region" description="Helical" evidence="1">
    <location>
        <begin position="304"/>
        <end position="326"/>
    </location>
</feature>
<feature type="transmembrane region" description="Helical" evidence="1">
    <location>
        <begin position="12"/>
        <end position="32"/>
    </location>
</feature>
<dbReference type="SUPFAM" id="SSF141868">
    <property type="entry name" value="EAL domain-like"/>
    <property type="match status" value="1"/>
</dbReference>
<dbReference type="Pfam" id="PF08269">
    <property type="entry name" value="dCache_2"/>
    <property type="match status" value="1"/>
</dbReference>
<keyword evidence="5" id="KW-1185">Reference proteome</keyword>
<dbReference type="InterPro" id="IPR029787">
    <property type="entry name" value="Nucleotide_cyclase"/>
</dbReference>
<dbReference type="Gene3D" id="3.30.450.20">
    <property type="entry name" value="PAS domain"/>
    <property type="match status" value="1"/>
</dbReference>
<organism evidence="4 5">
    <name type="scientific">Balnearium lithotrophicum</name>
    <dbReference type="NCBI Taxonomy" id="223788"/>
    <lineage>
        <taxon>Bacteria</taxon>
        <taxon>Pseudomonadati</taxon>
        <taxon>Aquificota</taxon>
        <taxon>Aquificia</taxon>
        <taxon>Desulfurobacteriales</taxon>
        <taxon>Desulfurobacteriaceae</taxon>
        <taxon>Balnearium</taxon>
    </lineage>
</organism>
<dbReference type="PANTHER" id="PTHR33121:SF79">
    <property type="entry name" value="CYCLIC DI-GMP PHOSPHODIESTERASE PDED-RELATED"/>
    <property type="match status" value="1"/>
</dbReference>
<feature type="domain" description="EAL" evidence="2">
    <location>
        <begin position="521"/>
        <end position="759"/>
    </location>
</feature>
<reference evidence="4 5" key="1">
    <citation type="submission" date="2017-05" db="EMBL/GenBank/DDBJ databases">
        <authorList>
            <person name="Varghese N."/>
            <person name="Submissions S."/>
        </authorList>
    </citation>
    <scope>NUCLEOTIDE SEQUENCE [LARGE SCALE GENOMIC DNA]</scope>
    <source>
        <strain evidence="4 5">DSM 16304</strain>
    </source>
</reference>
<feature type="domain" description="GGDEF" evidence="3">
    <location>
        <begin position="380"/>
        <end position="510"/>
    </location>
</feature>
<dbReference type="NCBIfam" id="TIGR00254">
    <property type="entry name" value="GGDEF"/>
    <property type="match status" value="1"/>
</dbReference>
<keyword evidence="1" id="KW-1133">Transmembrane helix</keyword>
<dbReference type="EMBL" id="FXTM01000008">
    <property type="protein sequence ID" value="SMO51440.1"/>
    <property type="molecule type" value="Genomic_DNA"/>
</dbReference>
<keyword evidence="1" id="KW-0812">Transmembrane</keyword>
<evidence type="ECO:0000313" key="4">
    <source>
        <dbReference type="EMBL" id="SMO51440.1"/>
    </source>
</evidence>
<dbReference type="GO" id="GO:0071111">
    <property type="term" value="F:cyclic-guanylate-specific phosphodiesterase activity"/>
    <property type="evidence" value="ECO:0007669"/>
    <property type="project" value="InterPro"/>
</dbReference>
<dbReference type="Pfam" id="PF00990">
    <property type="entry name" value="GGDEF"/>
    <property type="match status" value="1"/>
</dbReference>
<dbReference type="InterPro" id="IPR004010">
    <property type="entry name" value="Double_Cache_2"/>
</dbReference>
<sequence>MNIGKERFTYQLVLVFLLVSTLIFAGFNFIFLKQKLNEIVYSTTIEETKLTLKNNVESSHKALKKLKDFQIKNAKKEIKQFVDDAWIVANSIYYYCKKRGCSDNLIKKIIKRTLTNFKLFNGKSYIFIDEVKGKVFLNPAFPQIEGKSMWNWRDLKGNFVHRKFEEKVLYSPNNEGFVSYYWYLPNTKKMDEKISFVKLFKPYHWIIGAGIYKTDILKMTREVFSNVLSAYNVFAIDNLNSFKLLRGYKLKDISNGILIQLKNKIYYVKYYKDVNLILASYVKLPELLKNVYLYKREFVENANLAINIISSIVLFIILVSGIGLYISNRHLMGTLKSLIESEKQLAKLNRKLLLTAYKDDVTGLPNRKKLLNRINQIFGREFCFAILDVRNFKEINEVFGFEGGNRVLRELGKNLRKVVRNLKKDCSIYRIRADQFGVLCCDTNESQFKSFVQQVINKLESMSINVREINLKMDVVAGISSNSSNFLIEAEMALEEAKRRQVDVFVFDEELQEKLKEAEKNVRVALKVKKAIEVDGIVPYYQPIVNLKTLTPEKYEVLMRLMLDGELLNPGDFLPIAKKLSLYRKLSKRLMEKAFSTCAEKGIGISVNISSDDLVDEKMVDWILSLLKEFNIGDKVCFEIVETEAFSDKKRLMDFFFKVKDLGASFAIDDFGSGYSNYEYLAVVKPDFIKIDGSLILKIPQSKDIEKFVAHTAEFARDINIKTVAEFISNEELYKKVKELGIDYGQGFYFGKPSPEIPA</sequence>
<evidence type="ECO:0000259" key="2">
    <source>
        <dbReference type="PROSITE" id="PS50883"/>
    </source>
</evidence>
<dbReference type="InterPro" id="IPR035919">
    <property type="entry name" value="EAL_sf"/>
</dbReference>
<accession>A0A521BY82</accession>
<evidence type="ECO:0000256" key="1">
    <source>
        <dbReference type="SAM" id="Phobius"/>
    </source>
</evidence>
<gene>
    <name evidence="4" type="ORF">SAMN06269117_10849</name>
</gene>
<dbReference type="Gene3D" id="3.20.20.450">
    <property type="entry name" value="EAL domain"/>
    <property type="match status" value="1"/>
</dbReference>
<dbReference type="Proteomes" id="UP000317315">
    <property type="component" value="Unassembled WGS sequence"/>
</dbReference>
<dbReference type="InterPro" id="IPR050706">
    <property type="entry name" value="Cyclic-di-GMP_PDE-like"/>
</dbReference>
<keyword evidence="1" id="KW-0472">Membrane</keyword>
<dbReference type="SMART" id="SM00052">
    <property type="entry name" value="EAL"/>
    <property type="match status" value="1"/>
</dbReference>
<dbReference type="CDD" id="cd01949">
    <property type="entry name" value="GGDEF"/>
    <property type="match status" value="1"/>
</dbReference>
<dbReference type="CDD" id="cd01948">
    <property type="entry name" value="EAL"/>
    <property type="match status" value="1"/>
</dbReference>
<dbReference type="InterPro" id="IPR001633">
    <property type="entry name" value="EAL_dom"/>
</dbReference>